<evidence type="ECO:0000256" key="7">
    <source>
        <dbReference type="ARBA" id="ARBA00023065"/>
    </source>
</evidence>
<evidence type="ECO:0000256" key="4">
    <source>
        <dbReference type="ARBA" id="ARBA00022741"/>
    </source>
</evidence>
<dbReference type="InterPro" id="IPR027417">
    <property type="entry name" value="P-loop_NTPase"/>
</dbReference>
<proteinExistence type="predicted"/>
<dbReference type="SUPFAM" id="SSF50331">
    <property type="entry name" value="MOP-like"/>
    <property type="match status" value="1"/>
</dbReference>
<dbReference type="SMART" id="SM00382">
    <property type="entry name" value="AAA"/>
    <property type="match status" value="1"/>
</dbReference>
<name>A0ABV7WU44_9GAMM</name>
<dbReference type="GO" id="GO:0005524">
    <property type="term" value="F:ATP binding"/>
    <property type="evidence" value="ECO:0007669"/>
    <property type="project" value="UniProtKB-KW"/>
</dbReference>
<dbReference type="InterPro" id="IPR050093">
    <property type="entry name" value="ABC_SmlMolc_Importer"/>
</dbReference>
<keyword evidence="5 10" id="KW-0067">ATP-binding</keyword>
<reference evidence="11" key="1">
    <citation type="journal article" date="2019" name="Int. J. Syst. Evol. Microbiol.">
        <title>The Global Catalogue of Microorganisms (GCM) 10K type strain sequencing project: providing services to taxonomists for standard genome sequencing and annotation.</title>
        <authorList>
            <consortium name="The Broad Institute Genomics Platform"/>
            <consortium name="The Broad Institute Genome Sequencing Center for Infectious Disease"/>
            <person name="Wu L."/>
            <person name="Ma J."/>
        </authorList>
    </citation>
    <scope>NUCLEOTIDE SEQUENCE [LARGE SCALE GENOMIC DNA]</scope>
    <source>
        <strain evidence="11">CECT 8288</strain>
    </source>
</reference>
<dbReference type="Pfam" id="PF08402">
    <property type="entry name" value="TOBE_2"/>
    <property type="match status" value="1"/>
</dbReference>
<comment type="caution">
    <text evidence="10">The sequence shown here is derived from an EMBL/GenBank/DDBJ whole genome shotgun (WGS) entry which is preliminary data.</text>
</comment>
<dbReference type="RefSeq" id="WP_353958988.1">
    <property type="nucleotide sequence ID" value="NZ_JAUFQI010000001.1"/>
</dbReference>
<keyword evidence="3" id="KW-0410">Iron transport</keyword>
<sequence>MNMNKQTPPVLTLDSVDVSYGDHRVVKQVSLHLENGQVGCLLGPSGCGKSTLLRAIAGFESVTNGTIALHGKTVSSQSKQVPPELRNIGMVFQDIALFPHLTVAENIAFGIQSLGSERRLERVKELLQLVGLEHTSDRYPSSLSGGQQQRIALARALAPKPSLLLMDEPFSGLDATLKETLVPDIRRILVKENITAIVVTHDQLEAFAIADKVAVMNEGCLEQYSAPFELYHLPETRFVADFIGQGDFLSAEILNDQQINTELGILDITESHNFPINAKVDVLVRPDDVLHDDDSNFFGLIISKQFRGTYFQYQVELTNGQKLLCLASSHHNHALGERIGIKLDLDHIILFEPNN</sequence>
<dbReference type="PROSITE" id="PS50893">
    <property type="entry name" value="ABC_TRANSPORTER_2"/>
    <property type="match status" value="1"/>
</dbReference>
<dbReference type="Gene3D" id="2.40.50.100">
    <property type="match status" value="1"/>
</dbReference>
<dbReference type="SUPFAM" id="SSF52540">
    <property type="entry name" value="P-loop containing nucleoside triphosphate hydrolases"/>
    <property type="match status" value="1"/>
</dbReference>
<evidence type="ECO:0000256" key="6">
    <source>
        <dbReference type="ARBA" id="ARBA00023004"/>
    </source>
</evidence>
<keyword evidence="7" id="KW-0406">Ion transport</keyword>
<protein>
    <submittedName>
        <fullName evidence="10">ABC transporter ATP-binding protein</fullName>
    </submittedName>
</protein>
<keyword evidence="2" id="KW-1003">Cell membrane</keyword>
<gene>
    <name evidence="10" type="ORF">ACFOND_13985</name>
</gene>
<dbReference type="InterPro" id="IPR015853">
    <property type="entry name" value="ABC_transpr_FbpC"/>
</dbReference>
<dbReference type="InterPro" id="IPR003593">
    <property type="entry name" value="AAA+_ATPase"/>
</dbReference>
<keyword evidence="6" id="KW-0408">Iron</keyword>
<dbReference type="Proteomes" id="UP001595710">
    <property type="component" value="Unassembled WGS sequence"/>
</dbReference>
<evidence type="ECO:0000259" key="9">
    <source>
        <dbReference type="PROSITE" id="PS50893"/>
    </source>
</evidence>
<evidence type="ECO:0000313" key="10">
    <source>
        <dbReference type="EMBL" id="MFC3702747.1"/>
    </source>
</evidence>
<feature type="domain" description="ABC transporter" evidence="9">
    <location>
        <begin position="11"/>
        <end position="243"/>
    </location>
</feature>
<evidence type="ECO:0000256" key="5">
    <source>
        <dbReference type="ARBA" id="ARBA00022840"/>
    </source>
</evidence>
<keyword evidence="11" id="KW-1185">Reference proteome</keyword>
<dbReference type="PANTHER" id="PTHR42781">
    <property type="entry name" value="SPERMIDINE/PUTRESCINE IMPORT ATP-BINDING PROTEIN POTA"/>
    <property type="match status" value="1"/>
</dbReference>
<dbReference type="InterPro" id="IPR017871">
    <property type="entry name" value="ABC_transporter-like_CS"/>
</dbReference>
<keyword evidence="1" id="KW-0813">Transport</keyword>
<dbReference type="CDD" id="cd03259">
    <property type="entry name" value="ABC_Carb_Solutes_like"/>
    <property type="match status" value="1"/>
</dbReference>
<keyword evidence="8" id="KW-0472">Membrane</keyword>
<dbReference type="InterPro" id="IPR008995">
    <property type="entry name" value="Mo/tungstate-bd_C_term_dom"/>
</dbReference>
<organism evidence="10 11">
    <name type="scientific">Reinekea marina</name>
    <dbReference type="NCBI Taxonomy" id="1310421"/>
    <lineage>
        <taxon>Bacteria</taxon>
        <taxon>Pseudomonadati</taxon>
        <taxon>Pseudomonadota</taxon>
        <taxon>Gammaproteobacteria</taxon>
        <taxon>Oceanospirillales</taxon>
        <taxon>Saccharospirillaceae</taxon>
        <taxon>Reinekea</taxon>
    </lineage>
</organism>
<dbReference type="InterPro" id="IPR013611">
    <property type="entry name" value="Transp-assoc_OB_typ2"/>
</dbReference>
<dbReference type="InterPro" id="IPR003439">
    <property type="entry name" value="ABC_transporter-like_ATP-bd"/>
</dbReference>
<evidence type="ECO:0000256" key="1">
    <source>
        <dbReference type="ARBA" id="ARBA00022448"/>
    </source>
</evidence>
<dbReference type="EMBL" id="JBHRYN010000020">
    <property type="protein sequence ID" value="MFC3702747.1"/>
    <property type="molecule type" value="Genomic_DNA"/>
</dbReference>
<dbReference type="PROSITE" id="PS00211">
    <property type="entry name" value="ABC_TRANSPORTER_1"/>
    <property type="match status" value="1"/>
</dbReference>
<evidence type="ECO:0000256" key="8">
    <source>
        <dbReference type="ARBA" id="ARBA00023136"/>
    </source>
</evidence>
<accession>A0ABV7WU44</accession>
<dbReference type="Gene3D" id="3.40.50.300">
    <property type="entry name" value="P-loop containing nucleotide triphosphate hydrolases"/>
    <property type="match status" value="1"/>
</dbReference>
<dbReference type="Pfam" id="PF00005">
    <property type="entry name" value="ABC_tran"/>
    <property type="match status" value="1"/>
</dbReference>
<keyword evidence="4" id="KW-0547">Nucleotide-binding</keyword>
<evidence type="ECO:0000313" key="11">
    <source>
        <dbReference type="Proteomes" id="UP001595710"/>
    </source>
</evidence>
<evidence type="ECO:0000256" key="2">
    <source>
        <dbReference type="ARBA" id="ARBA00022475"/>
    </source>
</evidence>
<evidence type="ECO:0000256" key="3">
    <source>
        <dbReference type="ARBA" id="ARBA00022496"/>
    </source>
</evidence>
<dbReference type="PANTHER" id="PTHR42781:SF4">
    <property type="entry name" value="SPERMIDINE_PUTRESCINE IMPORT ATP-BINDING PROTEIN POTA"/>
    <property type="match status" value="1"/>
</dbReference>